<dbReference type="EMBL" id="NAJP01000030">
    <property type="protein sequence ID" value="TKA40983.1"/>
    <property type="molecule type" value="Genomic_DNA"/>
</dbReference>
<evidence type="ECO:0000313" key="3">
    <source>
        <dbReference type="Proteomes" id="UP000310066"/>
    </source>
</evidence>
<feature type="region of interest" description="Disordered" evidence="1">
    <location>
        <begin position="1"/>
        <end position="90"/>
    </location>
</feature>
<reference evidence="2 3" key="1">
    <citation type="submission" date="2017-03" db="EMBL/GenBank/DDBJ databases">
        <title>Genomes of endolithic fungi from Antarctica.</title>
        <authorList>
            <person name="Coleine C."/>
            <person name="Masonjones S."/>
            <person name="Stajich J.E."/>
        </authorList>
    </citation>
    <scope>NUCLEOTIDE SEQUENCE [LARGE SCALE GENOMIC DNA]</scope>
    <source>
        <strain evidence="2 3">CCFEE 5311</strain>
    </source>
</reference>
<feature type="region of interest" description="Disordered" evidence="1">
    <location>
        <begin position="297"/>
        <end position="491"/>
    </location>
</feature>
<sequence>MDWETMLGMNPFHQQPQEEELEDDNEDFYGENEETQAGAAAEADGDAGDLLDTLMPKEPEAAAKVQWQNAPMPKPEVAATSAADRKAENQRQADLLRARLLAKRNNALQKPLPPRLGTPSNTPIVPSQPAVIPAQPKPAVETKHDVFQFAGDGVVVPSEVIKPSNGTLDLDALIAEGKQAAEAKTKKETAAQTSGHALEPIPVSISPFNPKVAPELVETPKALAQSVPVQIHQGGATVEKVQHSQLLTDVYYTDLAVWLEYTGYHDVEYRSAKLQKHKARKALEAEAAKIQQQLDRLKREEETEMQALRASLAHPVSTPETAPPLPSTMPSGDAATPATAANGLANGTKRPHSPTPAERSTKRFEEPPANGFRIRGANDSPTSPHELERRISYPDVRRRSLDATRSRDPSLERRQAYYKRDGERPGARPYDAYEPGRDGRPLPPREYNGGRGGAGYRGRGGGGGMHGREYGLPYGGEQAPPARRSARSGRP</sequence>
<gene>
    <name evidence="2" type="ORF">B0A54_07896</name>
</gene>
<proteinExistence type="predicted"/>
<dbReference type="Proteomes" id="UP000310066">
    <property type="component" value="Unassembled WGS sequence"/>
</dbReference>
<comment type="caution">
    <text evidence="2">The sequence shown here is derived from an EMBL/GenBank/DDBJ whole genome shotgun (WGS) entry which is preliminary data.</text>
</comment>
<protein>
    <submittedName>
        <fullName evidence="2">Uncharacterized protein</fullName>
    </submittedName>
</protein>
<organism evidence="2 3">
    <name type="scientific">Friedmanniomyces endolithicus</name>
    <dbReference type="NCBI Taxonomy" id="329885"/>
    <lineage>
        <taxon>Eukaryota</taxon>
        <taxon>Fungi</taxon>
        <taxon>Dikarya</taxon>
        <taxon>Ascomycota</taxon>
        <taxon>Pezizomycotina</taxon>
        <taxon>Dothideomycetes</taxon>
        <taxon>Dothideomycetidae</taxon>
        <taxon>Mycosphaerellales</taxon>
        <taxon>Teratosphaeriaceae</taxon>
        <taxon>Friedmanniomyces</taxon>
    </lineage>
</organism>
<feature type="compositionally biased region" description="Basic and acidic residues" evidence="1">
    <location>
        <begin position="385"/>
        <end position="426"/>
    </location>
</feature>
<name>A0A4U0UY83_9PEZI</name>
<evidence type="ECO:0000256" key="1">
    <source>
        <dbReference type="SAM" id="MobiDB-lite"/>
    </source>
</evidence>
<dbReference type="AlphaFoldDB" id="A0A4U0UY83"/>
<dbReference type="OrthoDB" id="6103986at2759"/>
<evidence type="ECO:0000313" key="2">
    <source>
        <dbReference type="EMBL" id="TKA40983.1"/>
    </source>
</evidence>
<accession>A0A4U0UY83</accession>
<feature type="compositionally biased region" description="Acidic residues" evidence="1">
    <location>
        <begin position="17"/>
        <end position="34"/>
    </location>
</feature>
<feature type="compositionally biased region" description="Low complexity" evidence="1">
    <location>
        <begin position="334"/>
        <end position="348"/>
    </location>
</feature>
<feature type="compositionally biased region" description="Gly residues" evidence="1">
    <location>
        <begin position="449"/>
        <end position="465"/>
    </location>
</feature>